<dbReference type="SUPFAM" id="SSF55961">
    <property type="entry name" value="Bet v1-like"/>
    <property type="match status" value="1"/>
</dbReference>
<accession>A0ABN3VAA4</accession>
<keyword evidence="4" id="KW-1185">Reference proteome</keyword>
<dbReference type="InterPro" id="IPR023393">
    <property type="entry name" value="START-like_dom_sf"/>
</dbReference>
<organism evidence="3 4">
    <name type="scientific">Saccharopolyspora taberi</name>
    <dbReference type="NCBI Taxonomy" id="60895"/>
    <lineage>
        <taxon>Bacteria</taxon>
        <taxon>Bacillati</taxon>
        <taxon>Actinomycetota</taxon>
        <taxon>Actinomycetes</taxon>
        <taxon>Pseudonocardiales</taxon>
        <taxon>Pseudonocardiaceae</taxon>
        <taxon>Saccharopolyspora</taxon>
    </lineage>
</organism>
<sequence length="140" mass="15447">MGFPDRIERIVELAHPPEKVWAALTTAEGLGSWFGSEAEIDLRPGGTARVRWPGEHAVELRVEKVEAPAVFGFTWPVCGMPPDDPRRTYVEFSLEPAGPGTRLRMVESGFAQLPGEQGRDSRSEGWDRELGELADFLDAA</sequence>
<evidence type="ECO:0000313" key="3">
    <source>
        <dbReference type="EMBL" id="GAA2786189.1"/>
    </source>
</evidence>
<dbReference type="Gene3D" id="3.30.530.20">
    <property type="match status" value="1"/>
</dbReference>
<dbReference type="InterPro" id="IPR013538">
    <property type="entry name" value="ASHA1/2-like_C"/>
</dbReference>
<evidence type="ECO:0000259" key="2">
    <source>
        <dbReference type="Pfam" id="PF08327"/>
    </source>
</evidence>
<dbReference type="Pfam" id="PF08327">
    <property type="entry name" value="AHSA1"/>
    <property type="match status" value="1"/>
</dbReference>
<dbReference type="Proteomes" id="UP001500979">
    <property type="component" value="Unassembled WGS sequence"/>
</dbReference>
<proteinExistence type="inferred from homology"/>
<comment type="caution">
    <text evidence="3">The sequence shown here is derived from an EMBL/GenBank/DDBJ whole genome shotgun (WGS) entry which is preliminary data.</text>
</comment>
<protein>
    <submittedName>
        <fullName evidence="3">SRPBCC domain-containing protein</fullName>
    </submittedName>
</protein>
<dbReference type="RefSeq" id="WP_344679326.1">
    <property type="nucleotide sequence ID" value="NZ_BAAAUX010000011.1"/>
</dbReference>
<gene>
    <name evidence="3" type="ORF">GCM10010470_20550</name>
</gene>
<feature type="domain" description="Activator of Hsp90 ATPase homologue 1/2-like C-terminal" evidence="2">
    <location>
        <begin position="15"/>
        <end position="137"/>
    </location>
</feature>
<comment type="similarity">
    <text evidence="1">Belongs to the AHA1 family.</text>
</comment>
<evidence type="ECO:0000313" key="4">
    <source>
        <dbReference type="Proteomes" id="UP001500979"/>
    </source>
</evidence>
<name>A0ABN3VAA4_9PSEU</name>
<evidence type="ECO:0000256" key="1">
    <source>
        <dbReference type="ARBA" id="ARBA00006817"/>
    </source>
</evidence>
<reference evidence="3 4" key="1">
    <citation type="journal article" date="2019" name="Int. J. Syst. Evol. Microbiol.">
        <title>The Global Catalogue of Microorganisms (GCM) 10K type strain sequencing project: providing services to taxonomists for standard genome sequencing and annotation.</title>
        <authorList>
            <consortium name="The Broad Institute Genomics Platform"/>
            <consortium name="The Broad Institute Genome Sequencing Center for Infectious Disease"/>
            <person name="Wu L."/>
            <person name="Ma J."/>
        </authorList>
    </citation>
    <scope>NUCLEOTIDE SEQUENCE [LARGE SCALE GENOMIC DNA]</scope>
    <source>
        <strain evidence="3 4">JCM 9383</strain>
    </source>
</reference>
<dbReference type="EMBL" id="BAAAUX010000011">
    <property type="protein sequence ID" value="GAA2786189.1"/>
    <property type="molecule type" value="Genomic_DNA"/>
</dbReference>